<sequence length="320" mass="37311">MDLKKFLLKLTLLAVAFCGVYYFFVDKLSKGYVDPYYYKFTQEAGGLILGLSRANEGISPYIVESKLDSFIRQNRPIVNLGINEAHFGDVYLETIKKKIKKSDNGLFIISVSPANFTAPKRLDENQIFDFDKKLKMGKITNFTSYPNHNYIINTYGLPLYSSFHNLDQWNHRVSHKNGWNEIILKTKSDTITDNLINYWKTESIKFYTKKAESEHIAPYRYDCFIKTLKYLTTKGHVFLTRVPSDLDVVEIENSHWQTFDKDMDSIAKVFNIPYLNYSKQSNEYKTYDGSHLESESAKKFTRVLCDDIKNILIQNKNSYL</sequence>
<evidence type="ECO:0000256" key="1">
    <source>
        <dbReference type="SAM" id="Phobius"/>
    </source>
</evidence>
<dbReference type="RefSeq" id="WP_237231469.1">
    <property type="nucleotide sequence ID" value="NZ_JAKKDV010000003.1"/>
</dbReference>
<organism evidence="2 3">
    <name type="scientific">Flaviramulus multivorans</name>
    <dbReference type="NCBI Taxonomy" id="1304750"/>
    <lineage>
        <taxon>Bacteria</taxon>
        <taxon>Pseudomonadati</taxon>
        <taxon>Bacteroidota</taxon>
        <taxon>Flavobacteriia</taxon>
        <taxon>Flavobacteriales</taxon>
        <taxon>Flavobacteriaceae</taxon>
        <taxon>Flaviramulus</taxon>
    </lineage>
</organism>
<keyword evidence="1" id="KW-0472">Membrane</keyword>
<evidence type="ECO:0000313" key="2">
    <source>
        <dbReference type="EMBL" id="MCF7560790.1"/>
    </source>
</evidence>
<reference evidence="2 3" key="1">
    <citation type="submission" date="2022-01" db="EMBL/GenBank/DDBJ databases">
        <title>Draft genome sequence of Sabulilitoribacter multivorans KCTC 32326.</title>
        <authorList>
            <person name="Oh J.-S."/>
        </authorList>
    </citation>
    <scope>NUCLEOTIDE SEQUENCE [LARGE SCALE GENOMIC DNA]</scope>
    <source>
        <strain evidence="2 3">M-M16</strain>
    </source>
</reference>
<feature type="transmembrane region" description="Helical" evidence="1">
    <location>
        <begin position="6"/>
        <end position="24"/>
    </location>
</feature>
<gene>
    <name evidence="2" type="ORF">L3X39_09080</name>
</gene>
<protein>
    <recommendedName>
        <fullName evidence="4">SGNH/GDSL hydrolase family protein</fullName>
    </recommendedName>
</protein>
<keyword evidence="1" id="KW-0812">Transmembrane</keyword>
<keyword evidence="1" id="KW-1133">Transmembrane helix</keyword>
<comment type="caution">
    <text evidence="2">The sequence shown here is derived from an EMBL/GenBank/DDBJ whole genome shotgun (WGS) entry which is preliminary data.</text>
</comment>
<proteinExistence type="predicted"/>
<evidence type="ECO:0008006" key="4">
    <source>
        <dbReference type="Google" id="ProtNLM"/>
    </source>
</evidence>
<name>A0ABS9IJL6_9FLAO</name>
<evidence type="ECO:0000313" key="3">
    <source>
        <dbReference type="Proteomes" id="UP001200022"/>
    </source>
</evidence>
<accession>A0ABS9IJL6</accession>
<keyword evidence="3" id="KW-1185">Reference proteome</keyword>
<dbReference type="EMBL" id="JAKKDV010000003">
    <property type="protein sequence ID" value="MCF7560790.1"/>
    <property type="molecule type" value="Genomic_DNA"/>
</dbReference>
<dbReference type="Proteomes" id="UP001200022">
    <property type="component" value="Unassembled WGS sequence"/>
</dbReference>